<comment type="catalytic activity">
    <reaction evidence="57">
        <text>(2E)-tetradecenoyl-[ACP] + NADPH + H(+) = tetradecanoyl-[ACP] + NADP(+)</text>
        <dbReference type="Rhea" id="RHEA:41896"/>
        <dbReference type="Rhea" id="RHEA-COMP:9647"/>
        <dbReference type="Rhea" id="RHEA-COMP:9648"/>
        <dbReference type="ChEBI" id="CHEBI:15378"/>
        <dbReference type="ChEBI" id="CHEBI:57783"/>
        <dbReference type="ChEBI" id="CHEBI:58349"/>
        <dbReference type="ChEBI" id="CHEBI:78475"/>
        <dbReference type="ChEBI" id="CHEBI:78477"/>
    </reaction>
    <physiologicalReaction direction="left-to-right" evidence="57">
        <dbReference type="Rhea" id="RHEA:41897"/>
    </physiologicalReaction>
</comment>
<dbReference type="Pfam" id="PF00550">
    <property type="entry name" value="PP-binding"/>
    <property type="match status" value="1"/>
</dbReference>
<dbReference type="InterPro" id="IPR014043">
    <property type="entry name" value="Acyl_transferase_dom"/>
</dbReference>
<keyword evidence="13" id="KW-0378">Hydrolase</keyword>
<evidence type="ECO:0000256" key="9">
    <source>
        <dbReference type="ARBA" id="ARBA00022516"/>
    </source>
</evidence>
<evidence type="ECO:0000256" key="6">
    <source>
        <dbReference type="ARBA" id="ARBA00013191"/>
    </source>
</evidence>
<dbReference type="InterPro" id="IPR020843">
    <property type="entry name" value="ER"/>
</dbReference>
<comment type="catalytic activity">
    <reaction evidence="49">
        <text>a fatty acyl-[ACP] + malonyl-[ACP] + H(+) = a 3-oxoacyl-[ACP] + holo-[ACP] + CO2</text>
        <dbReference type="Rhea" id="RHEA:22836"/>
        <dbReference type="Rhea" id="RHEA-COMP:9623"/>
        <dbReference type="Rhea" id="RHEA-COMP:9685"/>
        <dbReference type="Rhea" id="RHEA-COMP:9916"/>
        <dbReference type="Rhea" id="RHEA-COMP:14125"/>
        <dbReference type="ChEBI" id="CHEBI:15378"/>
        <dbReference type="ChEBI" id="CHEBI:16526"/>
        <dbReference type="ChEBI" id="CHEBI:64479"/>
        <dbReference type="ChEBI" id="CHEBI:78449"/>
        <dbReference type="ChEBI" id="CHEBI:78776"/>
        <dbReference type="ChEBI" id="CHEBI:138651"/>
        <dbReference type="EC" id="2.3.1.41"/>
    </reaction>
    <physiologicalReaction direction="left-to-right" evidence="49">
        <dbReference type="Rhea" id="RHEA:22837"/>
    </physiologicalReaction>
</comment>
<protein>
    <recommendedName>
        <fullName evidence="7">Fatty acid synthase</fullName>
        <ecNumber evidence="5">1.1.1.100</ecNumber>
        <ecNumber evidence="2">1.3.1.39</ecNumber>
        <ecNumber evidence="6">2.3.1.41</ecNumber>
        <ecNumber evidence="4">2.3.1.85</ecNumber>
        <ecNumber evidence="3">3.1.2.14</ecNumber>
    </recommendedName>
</protein>
<dbReference type="InterPro" id="IPR001227">
    <property type="entry name" value="Ac_transferase_dom_sf"/>
</dbReference>
<dbReference type="Pfam" id="PF16197">
    <property type="entry name" value="KAsynt_C_assoc"/>
    <property type="match status" value="1"/>
</dbReference>
<dbReference type="SUPFAM" id="SSF52151">
    <property type="entry name" value="FabD/lysophospholipase-like"/>
    <property type="match status" value="1"/>
</dbReference>
<dbReference type="EC" id="2.3.1.85" evidence="4"/>
<evidence type="ECO:0000256" key="57">
    <source>
        <dbReference type="ARBA" id="ARBA00049171"/>
    </source>
</evidence>
<evidence type="ECO:0000256" key="54">
    <source>
        <dbReference type="ARBA" id="ARBA00048935"/>
    </source>
</evidence>
<dbReference type="PROSITE" id="PS52004">
    <property type="entry name" value="KS3_2"/>
    <property type="match status" value="1"/>
</dbReference>
<evidence type="ECO:0000256" key="4">
    <source>
        <dbReference type="ARBA" id="ARBA00012873"/>
    </source>
</evidence>
<evidence type="ECO:0000256" key="1">
    <source>
        <dbReference type="ARBA" id="ARBA00005189"/>
    </source>
</evidence>
<keyword evidence="18" id="KW-0560">Oxidoreductase</keyword>
<comment type="catalytic activity">
    <reaction evidence="30">
        <text>(3R)-hydroxyhexadecanoyl-[ACP] = (2E)-hexadecenoyl-[ACP] + H2O</text>
        <dbReference type="Rhea" id="RHEA:41908"/>
        <dbReference type="Rhea" id="RHEA-COMP:9650"/>
        <dbReference type="Rhea" id="RHEA-COMP:9651"/>
        <dbReference type="ChEBI" id="CHEBI:15377"/>
        <dbReference type="ChEBI" id="CHEBI:78480"/>
        <dbReference type="ChEBI" id="CHEBI:78481"/>
    </reaction>
    <physiologicalReaction direction="left-to-right" evidence="30">
        <dbReference type="Rhea" id="RHEA:41909"/>
    </physiologicalReaction>
</comment>
<keyword evidence="10" id="KW-0597">Phosphoprotein</keyword>
<keyword evidence="21" id="KW-0275">Fatty acid biosynthesis</keyword>
<evidence type="ECO:0000256" key="3">
    <source>
        <dbReference type="ARBA" id="ARBA00012480"/>
    </source>
</evidence>
<dbReference type="CDD" id="cd08954">
    <property type="entry name" value="KR_1_FAS_SDR_x"/>
    <property type="match status" value="1"/>
</dbReference>
<evidence type="ECO:0000256" key="5">
    <source>
        <dbReference type="ARBA" id="ARBA00012948"/>
    </source>
</evidence>
<comment type="catalytic activity">
    <reaction evidence="55">
        <text>(2E)-octadecenoyl-[ACP] + NADPH + H(+) = octadecanoyl-[ACP] + NADP(+)</text>
        <dbReference type="Rhea" id="RHEA:41928"/>
        <dbReference type="Rhea" id="RHEA-COMP:9655"/>
        <dbReference type="Rhea" id="RHEA-COMP:9656"/>
        <dbReference type="ChEBI" id="CHEBI:15378"/>
        <dbReference type="ChEBI" id="CHEBI:57783"/>
        <dbReference type="ChEBI" id="CHEBI:58349"/>
        <dbReference type="ChEBI" id="CHEBI:78489"/>
        <dbReference type="ChEBI" id="CHEBI:78495"/>
    </reaction>
    <physiologicalReaction direction="left-to-right" evidence="55">
        <dbReference type="Rhea" id="RHEA:41929"/>
    </physiologicalReaction>
</comment>
<evidence type="ECO:0000256" key="51">
    <source>
        <dbReference type="ARBA" id="ARBA00048650"/>
    </source>
</evidence>
<dbReference type="InterPro" id="IPR013968">
    <property type="entry name" value="PKS_KR"/>
</dbReference>
<sequence>MPSDIVISGISGRFPESDNIAEFSQNLFSKVDLLTENNRRWEPGLYGLPKKMGQLKDISKFDNQFFGVHNKQAHMLDPQARILLELTHESIVDAGYDPEELRGKNIGVFIGNCSSESDEFFCYDPKKINGYAMTGCCRAMFANRISYTFDFKGPSFLMDTACSSGALAFYEAVQAIQNNQCEAAIVGAANLCLRPGTALQFYRLNMLSDDGVCKSFDAAGNGYGRSEAIVTLLLQKSDVARRKYASVVHIKTNTDGFKEQGVTFPSAAMQKRLIKEVYDECKLNPLKISYVEAHGTGTPAGDPIEMSAISDIFCAGREEPLLVGSVKSNMGHSEPTSGLCSVVKVIIGMEKGLIPPNLHFYRPNPSIPALVDGHVRIVTNPTPWEGGYAAVSCFGFGGVNVHAVLKSNTIDGKQKEVENIVIPQLALYNGRTEESVQYLFDYLQSENPPRDFFALLHKSIYSSTAGKPYRGYKLLVKDQEVAEIKKVVSDDRPVWFIFSGMGTQWPCMAKQLMNMEVFANSIKRSAEVLKPYELDLIDLVTNGVKNEVNSRSIIPAFVSIAAVQVALVDVLNEIGIKPDGIIGHSVGELGCAYADGSFTAEQMVLAAYWRGKAVEEANLETGAMAALGITWSQANKCCPKDIFPSCHNAEDSVTISGPKDSVKVFVDALKAENVFAREVDSCGYAFHSQYIFPAAEKLQSALEKVIPNPKPRTSRWVSSSYPKDQWDEPHAKLAGASYFVHNLVSPVLFHEALHHVPKNAIVVEIAPHHLLQAILKRVIGPDAEYIGLMKRNVDNTVHLLSSLGRLYSAGLNPDIEKLYPKVQFPVAKSTPMISPLIKWDHSESWTVAKWDKNTNQSQMITEVNVGSEESPDKYILGHCIDGRCLYPATGYLLLVWKALAELKGKDLPALPVTFEDVKIHRATVLSKAATTKFLVDITNAGGEFEISEGGMTVCTGHVYSPETTKNNDLSPSIKSDDIKSLPLNQNDIYKELKLRGYDYGPTFQGVSGSDIEGNTGLLKWTGEWVVFLDTLLQFTILGSPKRALCLPTRIQSIKIDPAFHKTYMESSLKEYQGVPVFHDKNTKRIISGGVELKNLKASFAPRNQGKQIPLLEEYRFIPYNEANILSQSDEETLERYIHVCSSVAKMILELSGKSKEQISDVMNGFKEADDALIASYLKSYTDNHVLLKSLCGIMNTATSKDLTRHVKNYVNNYLLERDNDILSQTMLREDPLRAVLDVVLENSISRKLKIAEVADTAIPLSAKISEFIQTLGILNVNYLIAHSKSDIMDKSSLSSANFELTSWDPKTALSFKDVDLFVMKFLNYPTKEYSHILENAMTTLKDNGFIIVLQRTHLVPAEMFLSAVGETVLPIYTESDLEQTFKDLKLQVVCKKSDSLTSTLYLLRKTPDLSYEDIIIPIVEDSYEKWVNELSEKITSAQGSAGSKRIWLVSEATNNTGIIGLVNCLRQEPGGSSIRCVFTSKGSPKLPDFSLKNQFYQEVLEKNLTMNVFKRGSWGSFRHLTMPDDHGKVVTNHAYLNVLTRGDLSSLVWVDSPLKYFKQPTDSVLCQVYYAPLNFRDVMLASGKLPPDAIPGDLALQDCILGLEFSGRIESGQRVMGLVPAKGLATTVAADPNFVWDVPDDWSLEEASTVPVAYSTAYYALIIRGNLKTGERVLIHSGSGGVGQAAIAIALSLGCEVYTTVGSSEKREFLKKRFSGLEDKNFCNSRDTSFEQYILNVTGGEGVDVILNSLADEKLKASLNCLAQHGRFLEIGKYDLSNNSPLGMAIFLKNISFHGILLDALFESKNYSSRVKKEVVQLVKDGIANGTVKPLNSILFDHEQAEQAFRFMASGKHIGKVVLKIKDEESQKKIVPTPVQFKALSRTTCNPEKSYIIIGGLGGFGLELCQWLVERGAKNIILTSRSGVKTGYQKLCVNRWKQDSINIVVSKLNATKLDEAKSLLKMAEAIKPVGAIFNLALVLRDAFMENQTVQNFKEVCESKVTSTLNLDVASRELCPELEWFVCYSSVSCGRGNAGQSNYGYANSVMERICEERCKEGLPGLAIQWGAIGDVGIIQDTVGSDVVIGGTVPQRINSCLTVLDKFLQQNHPVVSSFVPYQPSETTTQKASKHNVLSTVGNIFGIKDMSSINPETSLGELGMDSLMGVEVKQFLERDFDLVLAIPELRQLKVKDLKELEGSNEEIKPTSKSETKKELVSEQTPESDSKIVEKIPEHFSALPSKQLVPDNTIIHMNSIKNGIPLFIIHPIEGTVAMLNSLAQLINFPVYGIQCTPEAPSESIEQLAAWYWKNIKTVNLSGTIYLAGYSFGGSVAFDMCLQAERNPHDHAKVRNLVMLDGSPALVTAYTREHKSHFKGDSTEEEAQALCSFVLQFIDISMKQLKTELLSLKTLSDRVKKAAEKIIEVYKDLKQEDLIMAFDLYYKKLLMSLKYVPRKKLEKEITLIKASDSVDMTKTFSESYDLEKVCNGKITVHTVKGTHNTFILGKGAKEVSNLLSDIFSH</sequence>
<feature type="active site" description="Proton donor; for dehydratase activity" evidence="64">
    <location>
        <position position="1029"/>
    </location>
</feature>
<comment type="catalytic activity">
    <reaction evidence="61">
        <text>butanoyl-[ACP] + malonyl-[ACP] + H(+) = 3-oxohexanoyl-[ACP] + holo-[ACP] + CO2</text>
        <dbReference type="Rhea" id="RHEA:41820"/>
        <dbReference type="Rhea" id="RHEA-COMP:9623"/>
        <dbReference type="Rhea" id="RHEA-COMP:9628"/>
        <dbReference type="Rhea" id="RHEA-COMP:9629"/>
        <dbReference type="Rhea" id="RHEA-COMP:9685"/>
        <dbReference type="ChEBI" id="CHEBI:15378"/>
        <dbReference type="ChEBI" id="CHEBI:16526"/>
        <dbReference type="ChEBI" id="CHEBI:64479"/>
        <dbReference type="ChEBI" id="CHEBI:78449"/>
        <dbReference type="ChEBI" id="CHEBI:78454"/>
        <dbReference type="ChEBI" id="CHEBI:78456"/>
    </reaction>
    <physiologicalReaction direction="left-to-right" evidence="61">
        <dbReference type="Rhea" id="RHEA:41821"/>
    </physiologicalReaction>
</comment>
<evidence type="ECO:0000256" key="65">
    <source>
        <dbReference type="SAM" id="MobiDB-lite"/>
    </source>
</evidence>
<comment type="catalytic activity">
    <reaction evidence="25">
        <text>(3R)-hydroxyhexanoyl-[ACP] = (2E)-hexenoyl-[ACP] + H2O</text>
        <dbReference type="Rhea" id="RHEA:41828"/>
        <dbReference type="Rhea" id="RHEA-COMP:9630"/>
        <dbReference type="Rhea" id="RHEA-COMP:9631"/>
        <dbReference type="ChEBI" id="CHEBI:15377"/>
        <dbReference type="ChEBI" id="CHEBI:78457"/>
        <dbReference type="ChEBI" id="CHEBI:78458"/>
    </reaction>
    <physiologicalReaction direction="left-to-right" evidence="25">
        <dbReference type="Rhea" id="RHEA:41829"/>
    </physiologicalReaction>
</comment>
<dbReference type="PROSITE" id="PS52019">
    <property type="entry name" value="PKS_MFAS_DH"/>
    <property type="match status" value="1"/>
</dbReference>
<comment type="catalytic activity">
    <reaction evidence="46">
        <text>(2E)-dodecenoyl-[ACP] + NADPH + H(+) = dodecanoyl-[ACP] + NADP(+)</text>
        <dbReference type="Rhea" id="RHEA:41880"/>
        <dbReference type="Rhea" id="RHEA-COMP:9643"/>
        <dbReference type="Rhea" id="RHEA-COMP:9644"/>
        <dbReference type="ChEBI" id="CHEBI:15378"/>
        <dbReference type="ChEBI" id="CHEBI:57783"/>
        <dbReference type="ChEBI" id="CHEBI:58349"/>
        <dbReference type="ChEBI" id="CHEBI:65264"/>
        <dbReference type="ChEBI" id="CHEBI:78472"/>
    </reaction>
    <physiologicalReaction direction="left-to-right" evidence="46">
        <dbReference type="Rhea" id="RHEA:41881"/>
    </physiologicalReaction>
</comment>
<evidence type="ECO:0000256" key="56">
    <source>
        <dbReference type="ARBA" id="ARBA00049109"/>
    </source>
</evidence>
<evidence type="ECO:0000256" key="31">
    <source>
        <dbReference type="ARBA" id="ARBA00023402"/>
    </source>
</evidence>
<keyword evidence="8" id="KW-0596">Phosphopantetheine</keyword>
<comment type="catalytic activity">
    <reaction evidence="35">
        <text>hexanoyl-[ACP] + malonyl-[ACP] + H(+) = 3-oxooctanoyl-[ACP] + holo-[ACP] + CO2</text>
        <dbReference type="Rhea" id="RHEA:41836"/>
        <dbReference type="Rhea" id="RHEA-COMP:9623"/>
        <dbReference type="Rhea" id="RHEA-COMP:9632"/>
        <dbReference type="Rhea" id="RHEA-COMP:9633"/>
        <dbReference type="Rhea" id="RHEA-COMP:9685"/>
        <dbReference type="ChEBI" id="CHEBI:15378"/>
        <dbReference type="ChEBI" id="CHEBI:16526"/>
        <dbReference type="ChEBI" id="CHEBI:64479"/>
        <dbReference type="ChEBI" id="CHEBI:78449"/>
        <dbReference type="ChEBI" id="CHEBI:78459"/>
        <dbReference type="ChEBI" id="CHEBI:78460"/>
    </reaction>
    <physiologicalReaction direction="left-to-right" evidence="35">
        <dbReference type="Rhea" id="RHEA:41837"/>
    </physiologicalReaction>
</comment>
<evidence type="ECO:0000256" key="32">
    <source>
        <dbReference type="ARBA" id="ARBA00023442"/>
    </source>
</evidence>
<evidence type="ECO:0000256" key="45">
    <source>
        <dbReference type="ARBA" id="ARBA00048051"/>
    </source>
</evidence>
<evidence type="ECO:0000256" key="26">
    <source>
        <dbReference type="ARBA" id="ARBA00023388"/>
    </source>
</evidence>
<keyword evidence="20" id="KW-0443">Lipid metabolism</keyword>
<dbReference type="GO" id="GO:0016297">
    <property type="term" value="F:fatty acyl-[ACP] hydrolase activity"/>
    <property type="evidence" value="ECO:0007669"/>
    <property type="project" value="UniProtKB-EC"/>
</dbReference>
<evidence type="ECO:0000256" key="40">
    <source>
        <dbReference type="ARBA" id="ARBA00047578"/>
    </source>
</evidence>
<comment type="catalytic activity">
    <reaction evidence="33">
        <text>acetyl-CoA + n malonyl-CoA + 2n NADPH + 2n H(+) = a long-chain fatty acid + (n+1) CoA + n CO2 + 2n NADP(+).</text>
        <dbReference type="EC" id="2.3.1.85"/>
    </reaction>
</comment>
<dbReference type="GO" id="GO:0004312">
    <property type="term" value="F:fatty acid synthase activity"/>
    <property type="evidence" value="ECO:0007669"/>
    <property type="project" value="UniProtKB-EC"/>
</dbReference>
<evidence type="ECO:0000256" key="37">
    <source>
        <dbReference type="ARBA" id="ARBA00047440"/>
    </source>
</evidence>
<comment type="function">
    <text evidence="32">Fatty acid synthetase is a multifunctional enzyme that catalyzes the de novo biosynthesis of long-chain saturated fatty acids starting from acetyl-CoA and malonyl-CoA in the presence of NADPH. This multifunctional protein contains 7 catalytic activities and a site for the binding of the prosthetic group 4'-phosphopantetheine of the acyl carrier protein ([ACP]) domain.</text>
</comment>
<evidence type="ECO:0000256" key="38">
    <source>
        <dbReference type="ARBA" id="ARBA00047451"/>
    </source>
</evidence>
<evidence type="ECO:0000256" key="43">
    <source>
        <dbReference type="ARBA" id="ARBA00047953"/>
    </source>
</evidence>
<dbReference type="EC" id="2.3.1.41" evidence="6"/>
<dbReference type="InterPro" id="IPR014030">
    <property type="entry name" value="Ketoacyl_synth_N"/>
</dbReference>
<comment type="catalytic activity">
    <reaction evidence="43">
        <text>3-oxobutanoyl-[ACP] + NADPH + H(+) = (3R)-hydroxybutanoyl-[ACP] + NADP(+)</text>
        <dbReference type="Rhea" id="RHEA:41804"/>
        <dbReference type="Rhea" id="RHEA-COMP:9625"/>
        <dbReference type="Rhea" id="RHEA-COMP:9626"/>
        <dbReference type="ChEBI" id="CHEBI:15378"/>
        <dbReference type="ChEBI" id="CHEBI:57783"/>
        <dbReference type="ChEBI" id="CHEBI:58349"/>
        <dbReference type="ChEBI" id="CHEBI:78450"/>
        <dbReference type="ChEBI" id="CHEBI:78451"/>
    </reaction>
    <physiologicalReaction direction="left-to-right" evidence="43">
        <dbReference type="Rhea" id="RHEA:41805"/>
    </physiologicalReaction>
</comment>
<dbReference type="InterPro" id="IPR049900">
    <property type="entry name" value="PKS_mFAS_DH"/>
</dbReference>
<keyword evidence="11" id="KW-0808">Transferase</keyword>
<dbReference type="Gene3D" id="3.30.70.3290">
    <property type="match status" value="1"/>
</dbReference>
<evidence type="ECO:0000256" key="2">
    <source>
        <dbReference type="ARBA" id="ARBA00012004"/>
    </source>
</evidence>
<comment type="catalytic activity">
    <reaction evidence="63">
        <text>octanoyl-[ACP] + malonyl-[ACP] + H(+) = 3-oxodecanoyl-[ACP] + holo-[ACP] + CO2</text>
        <dbReference type="Rhea" id="RHEA:41852"/>
        <dbReference type="Rhea" id="RHEA-COMP:9623"/>
        <dbReference type="Rhea" id="RHEA-COMP:9636"/>
        <dbReference type="Rhea" id="RHEA-COMP:9637"/>
        <dbReference type="Rhea" id="RHEA-COMP:9685"/>
        <dbReference type="ChEBI" id="CHEBI:15378"/>
        <dbReference type="ChEBI" id="CHEBI:16526"/>
        <dbReference type="ChEBI" id="CHEBI:64479"/>
        <dbReference type="ChEBI" id="CHEBI:78449"/>
        <dbReference type="ChEBI" id="CHEBI:78463"/>
        <dbReference type="ChEBI" id="CHEBI:78464"/>
    </reaction>
    <physiologicalReaction direction="left-to-right" evidence="63">
        <dbReference type="Rhea" id="RHEA:41853"/>
    </physiologicalReaction>
</comment>
<dbReference type="PANTHER" id="PTHR43775">
    <property type="entry name" value="FATTY ACID SYNTHASE"/>
    <property type="match status" value="1"/>
</dbReference>
<dbReference type="InterPro" id="IPR020806">
    <property type="entry name" value="PKS_PP-bd"/>
</dbReference>
<evidence type="ECO:0000256" key="27">
    <source>
        <dbReference type="ARBA" id="ARBA00023394"/>
    </source>
</evidence>
<dbReference type="SMART" id="SM00829">
    <property type="entry name" value="PKS_ER"/>
    <property type="match status" value="1"/>
</dbReference>
<comment type="catalytic activity">
    <reaction evidence="56">
        <text>decanoyl-[ACP] + malonyl-[ACP] + H(+) = 3-oxododecanoyl-[ACP] + holo-[ACP] + CO2</text>
        <dbReference type="Rhea" id="RHEA:41868"/>
        <dbReference type="Rhea" id="RHEA-COMP:9623"/>
        <dbReference type="Rhea" id="RHEA-COMP:9640"/>
        <dbReference type="Rhea" id="RHEA-COMP:9641"/>
        <dbReference type="Rhea" id="RHEA-COMP:9685"/>
        <dbReference type="ChEBI" id="CHEBI:15378"/>
        <dbReference type="ChEBI" id="CHEBI:16526"/>
        <dbReference type="ChEBI" id="CHEBI:64479"/>
        <dbReference type="ChEBI" id="CHEBI:78449"/>
        <dbReference type="ChEBI" id="CHEBI:78468"/>
        <dbReference type="ChEBI" id="CHEBI:78469"/>
    </reaction>
    <physiologicalReaction direction="left-to-right" evidence="56">
        <dbReference type="Rhea" id="RHEA:41869"/>
    </physiologicalReaction>
</comment>
<evidence type="ECO:0000256" key="35">
    <source>
        <dbReference type="ARBA" id="ARBA00047394"/>
    </source>
</evidence>
<dbReference type="InterPro" id="IPR011032">
    <property type="entry name" value="GroES-like_sf"/>
</dbReference>
<evidence type="ECO:0000256" key="41">
    <source>
        <dbReference type="ARBA" id="ARBA00047810"/>
    </source>
</evidence>
<evidence type="ECO:0000256" key="7">
    <source>
        <dbReference type="ARBA" id="ARBA00018769"/>
    </source>
</evidence>
<comment type="catalytic activity">
    <reaction evidence="31">
        <text>(3R)-hydroxybutanoyl-[ACP] = (2E)-butenoyl-[ACP] + H2O</text>
        <dbReference type="Rhea" id="RHEA:41808"/>
        <dbReference type="Rhea" id="RHEA-COMP:9626"/>
        <dbReference type="Rhea" id="RHEA-COMP:9627"/>
        <dbReference type="ChEBI" id="CHEBI:15377"/>
        <dbReference type="ChEBI" id="CHEBI:78451"/>
        <dbReference type="ChEBI" id="CHEBI:78453"/>
    </reaction>
    <physiologicalReaction direction="left-to-right" evidence="31">
        <dbReference type="Rhea" id="RHEA:41809"/>
    </physiologicalReaction>
</comment>
<dbReference type="GO" id="GO:0006633">
    <property type="term" value="P:fatty acid biosynthetic process"/>
    <property type="evidence" value="ECO:0007669"/>
    <property type="project" value="UniProtKB-KW"/>
</dbReference>
<evidence type="ECO:0000256" key="63">
    <source>
        <dbReference type="ARBA" id="ARBA00049533"/>
    </source>
</evidence>
<evidence type="ECO:0000256" key="39">
    <source>
        <dbReference type="ARBA" id="ARBA00047500"/>
    </source>
</evidence>
<dbReference type="InterPro" id="IPR049391">
    <property type="entry name" value="FAS_pseudo-KR"/>
</dbReference>
<dbReference type="SUPFAM" id="SSF53474">
    <property type="entry name" value="alpha/beta-Hydrolases"/>
    <property type="match status" value="1"/>
</dbReference>
<dbReference type="SUPFAM" id="SSF53901">
    <property type="entry name" value="Thiolase-like"/>
    <property type="match status" value="1"/>
</dbReference>
<proteinExistence type="predicted"/>
<dbReference type="EMBL" id="BPLQ01013406">
    <property type="protein sequence ID" value="GIY71904.1"/>
    <property type="molecule type" value="Genomic_DNA"/>
</dbReference>
<evidence type="ECO:0000256" key="50">
    <source>
        <dbReference type="ARBA" id="ARBA00048571"/>
    </source>
</evidence>
<evidence type="ECO:0000256" key="19">
    <source>
        <dbReference type="ARBA" id="ARBA00023027"/>
    </source>
</evidence>
<dbReference type="InterPro" id="IPR016039">
    <property type="entry name" value="Thiolase-like"/>
</dbReference>
<comment type="catalytic activity">
    <reaction evidence="29">
        <text>(3R)-hydroxyoctadecanoyl-[ACP] = (2E)-octadecenoyl-[ACP] + H2O</text>
        <dbReference type="Rhea" id="RHEA:41924"/>
        <dbReference type="Rhea" id="RHEA-COMP:9654"/>
        <dbReference type="Rhea" id="RHEA-COMP:9655"/>
        <dbReference type="ChEBI" id="CHEBI:15377"/>
        <dbReference type="ChEBI" id="CHEBI:78488"/>
        <dbReference type="ChEBI" id="CHEBI:78489"/>
    </reaction>
    <physiologicalReaction direction="left-to-right" evidence="29">
        <dbReference type="Rhea" id="RHEA:41925"/>
    </physiologicalReaction>
</comment>
<dbReference type="InterPro" id="IPR001031">
    <property type="entry name" value="Thioesterase"/>
</dbReference>
<comment type="catalytic activity">
    <reaction evidence="50">
        <text>3-oxohexanoyl-[ACP] + NADPH + H(+) = (3R)-hydroxyhexanoyl-[ACP] + NADP(+)</text>
        <dbReference type="Rhea" id="RHEA:41824"/>
        <dbReference type="Rhea" id="RHEA-COMP:9629"/>
        <dbReference type="Rhea" id="RHEA-COMP:9630"/>
        <dbReference type="ChEBI" id="CHEBI:15378"/>
        <dbReference type="ChEBI" id="CHEBI:57783"/>
        <dbReference type="ChEBI" id="CHEBI:58349"/>
        <dbReference type="ChEBI" id="CHEBI:78456"/>
        <dbReference type="ChEBI" id="CHEBI:78457"/>
    </reaction>
    <physiologicalReaction direction="left-to-right" evidence="50">
        <dbReference type="Rhea" id="RHEA:41825"/>
    </physiologicalReaction>
</comment>
<comment type="catalytic activity">
    <reaction evidence="62">
        <text>(2E)-decenoyl-[ACP] + NADPH + H(+) = decanoyl-[ACP] + NADP(+)</text>
        <dbReference type="Rhea" id="RHEA:41864"/>
        <dbReference type="Rhea" id="RHEA-COMP:9639"/>
        <dbReference type="Rhea" id="RHEA-COMP:9640"/>
        <dbReference type="ChEBI" id="CHEBI:15378"/>
        <dbReference type="ChEBI" id="CHEBI:57783"/>
        <dbReference type="ChEBI" id="CHEBI:58349"/>
        <dbReference type="ChEBI" id="CHEBI:78467"/>
        <dbReference type="ChEBI" id="CHEBI:78468"/>
    </reaction>
    <physiologicalReaction direction="left-to-right" evidence="62">
        <dbReference type="Rhea" id="RHEA:41865"/>
    </physiologicalReaction>
</comment>
<dbReference type="Pfam" id="PF00698">
    <property type="entry name" value="Acyl_transf_1"/>
    <property type="match status" value="1"/>
</dbReference>
<evidence type="ECO:0000256" key="58">
    <source>
        <dbReference type="ARBA" id="ARBA00049263"/>
    </source>
</evidence>
<evidence type="ECO:0000256" key="23">
    <source>
        <dbReference type="ARBA" id="ARBA00023332"/>
    </source>
</evidence>
<evidence type="ECO:0000256" key="20">
    <source>
        <dbReference type="ARBA" id="ARBA00023098"/>
    </source>
</evidence>
<feature type="domain" description="Carrier" evidence="66">
    <location>
        <begin position="2121"/>
        <end position="2204"/>
    </location>
</feature>
<dbReference type="EC" id="1.1.1.100" evidence="5"/>
<comment type="catalytic activity">
    <reaction evidence="47">
        <text>tetradecanoyl-[ACP] + H2O = tetradecanoate + holo-[ACP] + H(+)</text>
        <dbReference type="Rhea" id="RHEA:30123"/>
        <dbReference type="Rhea" id="RHEA-COMP:9648"/>
        <dbReference type="Rhea" id="RHEA-COMP:9685"/>
        <dbReference type="ChEBI" id="CHEBI:15377"/>
        <dbReference type="ChEBI" id="CHEBI:15378"/>
        <dbReference type="ChEBI" id="CHEBI:30807"/>
        <dbReference type="ChEBI" id="CHEBI:64479"/>
        <dbReference type="ChEBI" id="CHEBI:78477"/>
        <dbReference type="EC" id="3.1.2.14"/>
    </reaction>
    <physiologicalReaction direction="left-to-right" evidence="47">
        <dbReference type="Rhea" id="RHEA:30124"/>
    </physiologicalReaction>
</comment>
<dbReference type="InterPro" id="IPR009081">
    <property type="entry name" value="PP-bd_ACP"/>
</dbReference>
<dbReference type="PROSITE" id="PS50075">
    <property type="entry name" value="CARRIER"/>
    <property type="match status" value="1"/>
</dbReference>
<dbReference type="Gene3D" id="3.90.180.10">
    <property type="entry name" value="Medium-chain alcohol dehydrogenases, catalytic domain"/>
    <property type="match status" value="1"/>
</dbReference>
<evidence type="ECO:0000256" key="33">
    <source>
        <dbReference type="ARBA" id="ARBA00044883"/>
    </source>
</evidence>
<dbReference type="SMART" id="SM00825">
    <property type="entry name" value="PKS_KS"/>
    <property type="match status" value="1"/>
</dbReference>
<dbReference type="GO" id="GO:0141148">
    <property type="term" value="F:enoyl-[acyl-carrier-protein] reductase (NADPH) activity"/>
    <property type="evidence" value="ECO:0007669"/>
    <property type="project" value="UniProtKB-EC"/>
</dbReference>
<dbReference type="InterPro" id="IPR013149">
    <property type="entry name" value="ADH-like_C"/>
</dbReference>
<evidence type="ECO:0000256" key="61">
    <source>
        <dbReference type="ARBA" id="ARBA00049449"/>
    </source>
</evidence>
<feature type="region of interest" description="C-terminal hotdog fold" evidence="64">
    <location>
        <begin position="980"/>
        <end position="1125"/>
    </location>
</feature>
<evidence type="ECO:0000256" key="42">
    <source>
        <dbReference type="ARBA" id="ARBA00047897"/>
    </source>
</evidence>
<dbReference type="InterPro" id="IPR042104">
    <property type="entry name" value="PKS_dehydratase_sf"/>
</dbReference>
<dbReference type="Pfam" id="PF00107">
    <property type="entry name" value="ADH_zinc_N"/>
    <property type="match status" value="1"/>
</dbReference>
<evidence type="ECO:0000256" key="47">
    <source>
        <dbReference type="ARBA" id="ARBA00048289"/>
    </source>
</evidence>
<dbReference type="InterPro" id="IPR036291">
    <property type="entry name" value="NAD(P)-bd_dom_sf"/>
</dbReference>
<dbReference type="Gene3D" id="3.40.50.1820">
    <property type="entry name" value="alpha/beta hydrolase"/>
    <property type="match status" value="2"/>
</dbReference>
<comment type="catalytic activity">
    <reaction evidence="36">
        <text>a (3R)-hydroxyacyl-[ACP] + NADP(+) = a 3-oxoacyl-[ACP] + NADPH + H(+)</text>
        <dbReference type="Rhea" id="RHEA:17397"/>
        <dbReference type="Rhea" id="RHEA-COMP:9916"/>
        <dbReference type="Rhea" id="RHEA-COMP:9945"/>
        <dbReference type="ChEBI" id="CHEBI:15378"/>
        <dbReference type="ChEBI" id="CHEBI:57783"/>
        <dbReference type="ChEBI" id="CHEBI:58349"/>
        <dbReference type="ChEBI" id="CHEBI:78776"/>
        <dbReference type="ChEBI" id="CHEBI:78827"/>
        <dbReference type="EC" id="1.1.1.100"/>
    </reaction>
    <physiologicalReaction direction="right-to-left" evidence="36">
        <dbReference type="Rhea" id="RHEA:17399"/>
    </physiologicalReaction>
</comment>
<dbReference type="GO" id="GO:0004316">
    <property type="term" value="F:3-oxoacyl-[acyl-carrier-protein] reductase (NADPH) activity"/>
    <property type="evidence" value="ECO:0007669"/>
    <property type="project" value="UniProtKB-EC"/>
</dbReference>
<dbReference type="SMART" id="SM00823">
    <property type="entry name" value="PKS_PP"/>
    <property type="match status" value="1"/>
</dbReference>
<dbReference type="GO" id="GO:0004315">
    <property type="term" value="F:3-oxoacyl-[acyl-carrier-protein] synthase activity"/>
    <property type="evidence" value="ECO:0007669"/>
    <property type="project" value="UniProtKB-EC"/>
</dbReference>
<evidence type="ECO:0000256" key="11">
    <source>
        <dbReference type="ARBA" id="ARBA00022679"/>
    </source>
</evidence>
<dbReference type="InterPro" id="IPR057326">
    <property type="entry name" value="KR_dom"/>
</dbReference>
<comment type="catalytic activity">
    <reaction evidence="53">
        <text>hexadecanoyl-[ACP] + H2O = hexadecanoate + holo-[ACP] + H(+)</text>
        <dbReference type="Rhea" id="RHEA:41932"/>
        <dbReference type="Rhea" id="RHEA-COMP:9652"/>
        <dbReference type="Rhea" id="RHEA-COMP:9685"/>
        <dbReference type="ChEBI" id="CHEBI:7896"/>
        <dbReference type="ChEBI" id="CHEBI:15377"/>
        <dbReference type="ChEBI" id="CHEBI:15378"/>
        <dbReference type="ChEBI" id="CHEBI:64479"/>
        <dbReference type="ChEBI" id="CHEBI:78483"/>
        <dbReference type="EC" id="3.1.2.14"/>
    </reaction>
    <physiologicalReaction direction="left-to-right" evidence="53">
        <dbReference type="Rhea" id="RHEA:41933"/>
    </physiologicalReaction>
</comment>
<comment type="catalytic activity">
    <reaction evidence="37">
        <text>3-oxodecanoyl-[ACP] + NADPH + H(+) = (3R)-hydroxydecanoyl-[ACP] + NADP(+)</text>
        <dbReference type="Rhea" id="RHEA:41856"/>
        <dbReference type="Rhea" id="RHEA-COMP:9637"/>
        <dbReference type="Rhea" id="RHEA-COMP:9638"/>
        <dbReference type="ChEBI" id="CHEBI:15378"/>
        <dbReference type="ChEBI" id="CHEBI:57783"/>
        <dbReference type="ChEBI" id="CHEBI:58349"/>
        <dbReference type="ChEBI" id="CHEBI:78464"/>
        <dbReference type="ChEBI" id="CHEBI:78466"/>
    </reaction>
    <physiologicalReaction direction="left-to-right" evidence="37">
        <dbReference type="Rhea" id="RHEA:41857"/>
    </physiologicalReaction>
</comment>
<dbReference type="PANTHER" id="PTHR43775:SF7">
    <property type="entry name" value="FATTY ACID SYNTHASE"/>
    <property type="match status" value="1"/>
</dbReference>
<accession>A0AAV4VPM4</accession>
<feature type="compositionally biased region" description="Basic and acidic residues" evidence="65">
    <location>
        <begin position="2195"/>
        <end position="2213"/>
    </location>
</feature>
<evidence type="ECO:0000256" key="55">
    <source>
        <dbReference type="ARBA" id="ARBA00049019"/>
    </source>
</evidence>
<evidence type="ECO:0000256" key="62">
    <source>
        <dbReference type="ARBA" id="ARBA00049521"/>
    </source>
</evidence>
<dbReference type="SUPFAM" id="SSF51735">
    <property type="entry name" value="NAD(P)-binding Rossmann-fold domains"/>
    <property type="match status" value="2"/>
</dbReference>
<dbReference type="InterPro" id="IPR032821">
    <property type="entry name" value="PKS_assoc"/>
</dbReference>
<comment type="catalytic activity">
    <reaction evidence="60">
        <text>3-oxooctanoyl-[ACP] + NADPH + H(+) = (3R)-hydroxyoctanoyl-[ACP] + NADP(+)</text>
        <dbReference type="Rhea" id="RHEA:41840"/>
        <dbReference type="Rhea" id="RHEA-COMP:9633"/>
        <dbReference type="Rhea" id="RHEA-COMP:9634"/>
        <dbReference type="ChEBI" id="CHEBI:15378"/>
        <dbReference type="ChEBI" id="CHEBI:57783"/>
        <dbReference type="ChEBI" id="CHEBI:58349"/>
        <dbReference type="ChEBI" id="CHEBI:78460"/>
        <dbReference type="ChEBI" id="CHEBI:78461"/>
    </reaction>
    <physiologicalReaction direction="left-to-right" evidence="60">
        <dbReference type="Rhea" id="RHEA:41841"/>
    </physiologicalReaction>
</comment>
<dbReference type="SUPFAM" id="SSF47336">
    <property type="entry name" value="ACP-like"/>
    <property type="match status" value="1"/>
</dbReference>
<dbReference type="CDD" id="cd05195">
    <property type="entry name" value="enoyl_red"/>
    <property type="match status" value="1"/>
</dbReference>
<dbReference type="Gene3D" id="3.10.129.110">
    <property type="entry name" value="Polyketide synthase dehydratase"/>
    <property type="match status" value="1"/>
</dbReference>
<keyword evidence="22" id="KW-0511">Multifunctional enzyme</keyword>
<evidence type="ECO:0000256" key="30">
    <source>
        <dbReference type="ARBA" id="ARBA00023401"/>
    </source>
</evidence>
<dbReference type="GO" id="GO:0019171">
    <property type="term" value="F:(3R)-hydroxyacyl-[acyl-carrier-protein] dehydratase activity"/>
    <property type="evidence" value="ECO:0007669"/>
    <property type="project" value="UniProtKB-EC"/>
</dbReference>
<comment type="caution">
    <text evidence="69">The sequence shown here is derived from an EMBL/GenBank/DDBJ whole genome shotgun (WGS) entry which is preliminary data.</text>
</comment>
<evidence type="ECO:0000256" key="21">
    <source>
        <dbReference type="ARBA" id="ARBA00023160"/>
    </source>
</evidence>
<dbReference type="Gene3D" id="3.40.47.10">
    <property type="match status" value="1"/>
</dbReference>
<comment type="catalytic activity">
    <reaction evidence="41">
        <text>(2E)-hexadecenoyl-[ACP] + NADPH + H(+) = hexadecanoyl-[ACP] + NADP(+)</text>
        <dbReference type="Rhea" id="RHEA:41912"/>
        <dbReference type="Rhea" id="RHEA-COMP:9651"/>
        <dbReference type="Rhea" id="RHEA-COMP:9652"/>
        <dbReference type="ChEBI" id="CHEBI:15378"/>
        <dbReference type="ChEBI" id="CHEBI:57783"/>
        <dbReference type="ChEBI" id="CHEBI:58349"/>
        <dbReference type="ChEBI" id="CHEBI:78481"/>
        <dbReference type="ChEBI" id="CHEBI:78483"/>
    </reaction>
    <physiologicalReaction direction="left-to-right" evidence="41">
        <dbReference type="Rhea" id="RHEA:41913"/>
    </physiologicalReaction>
</comment>
<evidence type="ECO:0000256" key="25">
    <source>
        <dbReference type="ARBA" id="ARBA00023373"/>
    </source>
</evidence>
<evidence type="ECO:0000256" key="17">
    <source>
        <dbReference type="ARBA" id="ARBA00022990"/>
    </source>
</evidence>
<comment type="catalytic activity">
    <reaction evidence="27">
        <text>a (3R)-hydroxyacyl-[ACP] = a (2E)-enoyl-[ACP] + H2O</text>
        <dbReference type="Rhea" id="RHEA:13097"/>
        <dbReference type="Rhea" id="RHEA-COMP:9925"/>
        <dbReference type="Rhea" id="RHEA-COMP:9945"/>
        <dbReference type="ChEBI" id="CHEBI:15377"/>
        <dbReference type="ChEBI" id="CHEBI:78784"/>
        <dbReference type="ChEBI" id="CHEBI:78827"/>
        <dbReference type="EC" id="4.2.1.59"/>
    </reaction>
    <physiologicalReaction direction="left-to-right" evidence="27">
        <dbReference type="Rhea" id="RHEA:13098"/>
    </physiologicalReaction>
</comment>
<evidence type="ECO:0000256" key="14">
    <source>
        <dbReference type="ARBA" id="ARBA00022832"/>
    </source>
</evidence>
<comment type="catalytic activity">
    <reaction evidence="24">
        <text>(3R)-hydroxydodecanoyl-[ACP] = (2E)-dodecenoyl-[ACP] + H2O</text>
        <dbReference type="Rhea" id="RHEA:41876"/>
        <dbReference type="Rhea" id="RHEA-COMP:9642"/>
        <dbReference type="Rhea" id="RHEA-COMP:9643"/>
        <dbReference type="ChEBI" id="CHEBI:15377"/>
        <dbReference type="ChEBI" id="CHEBI:78470"/>
        <dbReference type="ChEBI" id="CHEBI:78472"/>
    </reaction>
    <physiologicalReaction direction="left-to-right" evidence="24">
        <dbReference type="Rhea" id="RHEA:41877"/>
    </physiologicalReaction>
</comment>
<evidence type="ECO:0000256" key="49">
    <source>
        <dbReference type="ARBA" id="ARBA00048506"/>
    </source>
</evidence>
<keyword evidence="17" id="KW-0007">Acetylation</keyword>
<evidence type="ECO:0000256" key="8">
    <source>
        <dbReference type="ARBA" id="ARBA00022450"/>
    </source>
</evidence>
<evidence type="ECO:0000313" key="69">
    <source>
        <dbReference type="EMBL" id="GIY71904.1"/>
    </source>
</evidence>
<evidence type="ECO:0000256" key="48">
    <source>
        <dbReference type="ARBA" id="ARBA00048420"/>
    </source>
</evidence>
<comment type="catalytic activity">
    <reaction evidence="54">
        <text>3-oxotetradecanoyl-[ACP] + NADPH + H(+) = (3R)-hydroxytetradecanoyl-[ACP] + NADP(+)</text>
        <dbReference type="Rhea" id="RHEA:41888"/>
        <dbReference type="Rhea" id="RHEA-COMP:9645"/>
        <dbReference type="Rhea" id="RHEA-COMP:9646"/>
        <dbReference type="ChEBI" id="CHEBI:15378"/>
        <dbReference type="ChEBI" id="CHEBI:57783"/>
        <dbReference type="ChEBI" id="CHEBI:58349"/>
        <dbReference type="ChEBI" id="CHEBI:78473"/>
        <dbReference type="ChEBI" id="CHEBI:78474"/>
    </reaction>
    <physiologicalReaction direction="left-to-right" evidence="54">
        <dbReference type="Rhea" id="RHEA:41889"/>
    </physiologicalReaction>
</comment>
<dbReference type="SMART" id="SM00827">
    <property type="entry name" value="PKS_AT"/>
    <property type="match status" value="1"/>
</dbReference>
<evidence type="ECO:0000256" key="29">
    <source>
        <dbReference type="ARBA" id="ARBA00023399"/>
    </source>
</evidence>
<keyword evidence="16" id="KW-0663">Pyridoxal phosphate</keyword>
<dbReference type="SUPFAM" id="SSF55048">
    <property type="entry name" value="Probable ACP-binding domain of malonyl-CoA ACP transacylase"/>
    <property type="match status" value="1"/>
</dbReference>
<keyword evidence="15" id="KW-0521">NADP</keyword>
<evidence type="ECO:0000256" key="60">
    <source>
        <dbReference type="ARBA" id="ARBA00049422"/>
    </source>
</evidence>
<dbReference type="Gene3D" id="3.40.50.150">
    <property type="entry name" value="Vaccinia Virus protein VP39"/>
    <property type="match status" value="1"/>
</dbReference>
<feature type="region of interest" description="Disordered" evidence="65">
    <location>
        <begin position="2195"/>
        <end position="2220"/>
    </location>
</feature>
<keyword evidence="70" id="KW-1185">Reference proteome</keyword>
<evidence type="ECO:0000256" key="15">
    <source>
        <dbReference type="ARBA" id="ARBA00022857"/>
    </source>
</evidence>
<feature type="region of interest" description="N-terminal hotdog fold" evidence="64">
    <location>
        <begin position="841"/>
        <end position="969"/>
    </location>
</feature>
<dbReference type="EC" id="1.3.1.39" evidence="2"/>
<dbReference type="SUPFAM" id="SSF50129">
    <property type="entry name" value="GroES-like"/>
    <property type="match status" value="1"/>
</dbReference>
<dbReference type="Pfam" id="PF21149">
    <property type="entry name" value="FAS_pseudo-KR"/>
    <property type="match status" value="1"/>
</dbReference>
<evidence type="ECO:0000259" key="67">
    <source>
        <dbReference type="PROSITE" id="PS52004"/>
    </source>
</evidence>
<evidence type="ECO:0000256" key="34">
    <source>
        <dbReference type="ARBA" id="ARBA00047300"/>
    </source>
</evidence>
<evidence type="ECO:0000256" key="64">
    <source>
        <dbReference type="PROSITE-ProRule" id="PRU01363"/>
    </source>
</evidence>
<evidence type="ECO:0000256" key="22">
    <source>
        <dbReference type="ARBA" id="ARBA00023268"/>
    </source>
</evidence>
<dbReference type="Gene3D" id="1.10.1200.10">
    <property type="entry name" value="ACP-like"/>
    <property type="match status" value="1"/>
</dbReference>
<dbReference type="SMART" id="SM00822">
    <property type="entry name" value="PKS_KR"/>
    <property type="match status" value="1"/>
</dbReference>
<evidence type="ECO:0000256" key="10">
    <source>
        <dbReference type="ARBA" id="ARBA00022553"/>
    </source>
</evidence>
<evidence type="ECO:0000256" key="36">
    <source>
        <dbReference type="ARBA" id="ARBA00047400"/>
    </source>
</evidence>
<dbReference type="PROSITE" id="PS00606">
    <property type="entry name" value="KS3_1"/>
    <property type="match status" value="1"/>
</dbReference>
<evidence type="ECO:0000256" key="13">
    <source>
        <dbReference type="ARBA" id="ARBA00022801"/>
    </source>
</evidence>
<comment type="catalytic activity">
    <reaction evidence="39">
        <text>(2E)-butenoyl-[ACP] + NADPH + H(+) = butanoyl-[ACP] + NADP(+)</text>
        <dbReference type="Rhea" id="RHEA:41812"/>
        <dbReference type="Rhea" id="RHEA-COMP:9627"/>
        <dbReference type="Rhea" id="RHEA-COMP:9628"/>
        <dbReference type="ChEBI" id="CHEBI:15378"/>
        <dbReference type="ChEBI" id="CHEBI:57783"/>
        <dbReference type="ChEBI" id="CHEBI:58349"/>
        <dbReference type="ChEBI" id="CHEBI:78453"/>
        <dbReference type="ChEBI" id="CHEBI:78454"/>
    </reaction>
    <physiologicalReaction direction="left-to-right" evidence="39">
        <dbReference type="Rhea" id="RHEA:41813"/>
    </physiologicalReaction>
</comment>
<dbReference type="Proteomes" id="UP001054837">
    <property type="component" value="Unassembled WGS sequence"/>
</dbReference>
<evidence type="ECO:0000256" key="53">
    <source>
        <dbReference type="ARBA" id="ARBA00048704"/>
    </source>
</evidence>
<comment type="catalytic activity">
    <reaction evidence="52">
        <text>holo-[ACP] + acetyl-CoA = acetyl-[ACP] + CoA</text>
        <dbReference type="Rhea" id="RHEA:41788"/>
        <dbReference type="Rhea" id="RHEA-COMP:9621"/>
        <dbReference type="Rhea" id="RHEA-COMP:9685"/>
        <dbReference type="ChEBI" id="CHEBI:57287"/>
        <dbReference type="ChEBI" id="CHEBI:57288"/>
        <dbReference type="ChEBI" id="CHEBI:64479"/>
        <dbReference type="ChEBI" id="CHEBI:78446"/>
        <dbReference type="EC" id="2.3.1.38"/>
    </reaction>
    <physiologicalReaction direction="left-to-right" evidence="52">
        <dbReference type="Rhea" id="RHEA:41789"/>
    </physiologicalReaction>
</comment>
<gene>
    <name evidence="69" type="primary">FASN</name>
    <name evidence="69" type="ORF">CDAR_72991</name>
</gene>
<dbReference type="InterPro" id="IPR018201">
    <property type="entry name" value="Ketoacyl_synth_AS"/>
</dbReference>
<dbReference type="Gene3D" id="3.40.366.10">
    <property type="entry name" value="Malonyl-Coenzyme A Acyl Carrier Protein, domain 2"/>
    <property type="match status" value="1"/>
</dbReference>
<comment type="catalytic activity">
    <reaction evidence="51">
        <text>a 2,3-saturated acyl-[ACP] + NADP(+) = a (2E)-enoyl-[ACP] + NADPH + H(+)</text>
        <dbReference type="Rhea" id="RHEA:22564"/>
        <dbReference type="Rhea" id="RHEA-COMP:9925"/>
        <dbReference type="Rhea" id="RHEA-COMP:9926"/>
        <dbReference type="ChEBI" id="CHEBI:15378"/>
        <dbReference type="ChEBI" id="CHEBI:57783"/>
        <dbReference type="ChEBI" id="CHEBI:58349"/>
        <dbReference type="ChEBI" id="CHEBI:78784"/>
        <dbReference type="ChEBI" id="CHEBI:78785"/>
        <dbReference type="EC" id="1.3.1.39"/>
    </reaction>
    <physiologicalReaction direction="right-to-left" evidence="51">
        <dbReference type="Rhea" id="RHEA:22566"/>
    </physiologicalReaction>
</comment>
<comment type="catalytic activity">
    <reaction evidence="48">
        <text>(2E)-octenoyl-[ACP] + NADPH + H(+) = octanoyl-[ACP] + NADP(+)</text>
        <dbReference type="Rhea" id="RHEA:41848"/>
        <dbReference type="Rhea" id="RHEA-COMP:9635"/>
        <dbReference type="Rhea" id="RHEA-COMP:9636"/>
        <dbReference type="ChEBI" id="CHEBI:15378"/>
        <dbReference type="ChEBI" id="CHEBI:57783"/>
        <dbReference type="ChEBI" id="CHEBI:58349"/>
        <dbReference type="ChEBI" id="CHEBI:78462"/>
        <dbReference type="ChEBI" id="CHEBI:78463"/>
    </reaction>
    <physiologicalReaction direction="left-to-right" evidence="48">
        <dbReference type="Rhea" id="RHEA:41849"/>
    </physiologicalReaction>
</comment>
<feature type="domain" description="PKS/mFAS DH" evidence="68">
    <location>
        <begin position="841"/>
        <end position="1125"/>
    </location>
</feature>
<feature type="domain" description="Ketosynthase family 3 (KS3)" evidence="67">
    <location>
        <begin position="2"/>
        <end position="407"/>
    </location>
</feature>
<evidence type="ECO:0000256" key="28">
    <source>
        <dbReference type="ARBA" id="ARBA00023398"/>
    </source>
</evidence>
<dbReference type="InterPro" id="IPR020841">
    <property type="entry name" value="PKS_Beta-ketoAc_synthase_dom"/>
</dbReference>
<dbReference type="InterPro" id="IPR029058">
    <property type="entry name" value="AB_hydrolase_fold"/>
</dbReference>
<dbReference type="InterPro" id="IPR016035">
    <property type="entry name" value="Acyl_Trfase/lysoPLipase"/>
</dbReference>
<comment type="catalytic activity">
    <reaction evidence="44">
        <text>acetyl-[ACP] + malonyl-[ACP] + H(+) = 3-oxobutanoyl-[ACP] + holo-[ACP] + CO2</text>
        <dbReference type="Rhea" id="RHEA:41800"/>
        <dbReference type="Rhea" id="RHEA-COMP:9621"/>
        <dbReference type="Rhea" id="RHEA-COMP:9623"/>
        <dbReference type="Rhea" id="RHEA-COMP:9625"/>
        <dbReference type="Rhea" id="RHEA-COMP:9685"/>
        <dbReference type="ChEBI" id="CHEBI:15378"/>
        <dbReference type="ChEBI" id="CHEBI:16526"/>
        <dbReference type="ChEBI" id="CHEBI:64479"/>
        <dbReference type="ChEBI" id="CHEBI:78446"/>
        <dbReference type="ChEBI" id="CHEBI:78449"/>
        <dbReference type="ChEBI" id="CHEBI:78450"/>
    </reaction>
    <physiologicalReaction direction="left-to-right" evidence="44">
        <dbReference type="Rhea" id="RHEA:41801"/>
    </physiologicalReaction>
</comment>
<dbReference type="GO" id="GO:0004313">
    <property type="term" value="F:[acyl-carrier-protein] S-acetyltransferase activity"/>
    <property type="evidence" value="ECO:0007669"/>
    <property type="project" value="UniProtKB-EC"/>
</dbReference>
<dbReference type="InterPro" id="IPR029063">
    <property type="entry name" value="SAM-dependent_MTases_sf"/>
</dbReference>
<organism evidence="69 70">
    <name type="scientific">Caerostris darwini</name>
    <dbReference type="NCBI Taxonomy" id="1538125"/>
    <lineage>
        <taxon>Eukaryota</taxon>
        <taxon>Metazoa</taxon>
        <taxon>Ecdysozoa</taxon>
        <taxon>Arthropoda</taxon>
        <taxon>Chelicerata</taxon>
        <taxon>Arachnida</taxon>
        <taxon>Araneae</taxon>
        <taxon>Araneomorphae</taxon>
        <taxon>Entelegynae</taxon>
        <taxon>Araneoidea</taxon>
        <taxon>Araneidae</taxon>
        <taxon>Caerostris</taxon>
    </lineage>
</organism>
<comment type="catalytic activity">
    <reaction evidence="28">
        <text>(3R)-hydroxytetradecanoyl-[ACP] = (2E)-tetradecenoyl-[ACP] + H2O</text>
        <dbReference type="Rhea" id="RHEA:41892"/>
        <dbReference type="Rhea" id="RHEA-COMP:9646"/>
        <dbReference type="Rhea" id="RHEA-COMP:9647"/>
        <dbReference type="ChEBI" id="CHEBI:15377"/>
        <dbReference type="ChEBI" id="CHEBI:78474"/>
        <dbReference type="ChEBI" id="CHEBI:78475"/>
    </reaction>
    <physiologicalReaction direction="left-to-right" evidence="28">
        <dbReference type="Rhea" id="RHEA:41893"/>
    </physiologicalReaction>
</comment>
<evidence type="ECO:0000256" key="59">
    <source>
        <dbReference type="ARBA" id="ARBA00049414"/>
    </source>
</evidence>
<evidence type="ECO:0000256" key="12">
    <source>
        <dbReference type="ARBA" id="ARBA00022799"/>
    </source>
</evidence>
<evidence type="ECO:0000256" key="52">
    <source>
        <dbReference type="ARBA" id="ARBA00048691"/>
    </source>
</evidence>
<evidence type="ECO:0000256" key="16">
    <source>
        <dbReference type="ARBA" id="ARBA00022898"/>
    </source>
</evidence>
<dbReference type="FunFam" id="3.90.180.10:FF:000015">
    <property type="entry name" value="Fatty acid synthase"/>
    <property type="match status" value="1"/>
</dbReference>
<evidence type="ECO:0000256" key="24">
    <source>
        <dbReference type="ARBA" id="ARBA00023351"/>
    </source>
</evidence>
<dbReference type="Pfam" id="PF00109">
    <property type="entry name" value="ketoacyl-synt"/>
    <property type="match status" value="1"/>
</dbReference>
<dbReference type="InterPro" id="IPR050091">
    <property type="entry name" value="PKS_NRPS_Biosynth_Enz"/>
</dbReference>
<comment type="catalytic activity">
    <reaction evidence="45">
        <text>hexadecanoyl-[ACP] + malonyl-[ACP] + H(+) = 3-oxooctadecanoyl-[ACP] + holo-[ACP] + CO2</text>
        <dbReference type="Rhea" id="RHEA:41916"/>
        <dbReference type="Rhea" id="RHEA-COMP:9623"/>
        <dbReference type="Rhea" id="RHEA-COMP:9652"/>
        <dbReference type="Rhea" id="RHEA-COMP:9653"/>
        <dbReference type="Rhea" id="RHEA-COMP:9685"/>
        <dbReference type="ChEBI" id="CHEBI:15378"/>
        <dbReference type="ChEBI" id="CHEBI:16526"/>
        <dbReference type="ChEBI" id="CHEBI:64479"/>
        <dbReference type="ChEBI" id="CHEBI:78449"/>
        <dbReference type="ChEBI" id="CHEBI:78483"/>
        <dbReference type="ChEBI" id="CHEBI:78487"/>
    </reaction>
    <physiologicalReaction direction="left-to-right" evidence="45">
        <dbReference type="Rhea" id="RHEA:41917"/>
    </physiologicalReaction>
</comment>
<evidence type="ECO:0000256" key="44">
    <source>
        <dbReference type="ARBA" id="ARBA00047961"/>
    </source>
</evidence>
<keyword evidence="9" id="KW-0444">Lipid biosynthesis</keyword>
<dbReference type="EC" id="3.1.2.14" evidence="3"/>
<comment type="catalytic activity">
    <reaction evidence="42">
        <text>(2E)-hexenoyl-[ACP] + NADPH + H(+) = hexanoyl-[ACP] + NADP(+)</text>
        <dbReference type="Rhea" id="RHEA:41832"/>
        <dbReference type="Rhea" id="RHEA-COMP:9631"/>
        <dbReference type="Rhea" id="RHEA-COMP:9632"/>
        <dbReference type="ChEBI" id="CHEBI:15378"/>
        <dbReference type="ChEBI" id="CHEBI:57783"/>
        <dbReference type="ChEBI" id="CHEBI:58349"/>
        <dbReference type="ChEBI" id="CHEBI:78458"/>
        <dbReference type="ChEBI" id="CHEBI:78459"/>
    </reaction>
    <physiologicalReaction direction="left-to-right" evidence="42">
        <dbReference type="Rhea" id="RHEA:41833"/>
    </physiologicalReaction>
</comment>
<comment type="catalytic activity">
    <reaction evidence="34">
        <text>3-oxooctadecanoyl-[ACP] + NADPH + H(+) = (3R)-hydroxyoctadecanoyl-[ACP] + NADP(+)</text>
        <dbReference type="Rhea" id="RHEA:41920"/>
        <dbReference type="Rhea" id="RHEA-COMP:9653"/>
        <dbReference type="Rhea" id="RHEA-COMP:9654"/>
        <dbReference type="ChEBI" id="CHEBI:15378"/>
        <dbReference type="ChEBI" id="CHEBI:57783"/>
        <dbReference type="ChEBI" id="CHEBI:58349"/>
        <dbReference type="ChEBI" id="CHEBI:78487"/>
        <dbReference type="ChEBI" id="CHEBI:78488"/>
    </reaction>
    <physiologicalReaction direction="left-to-right" evidence="34">
        <dbReference type="Rhea" id="RHEA:41921"/>
    </physiologicalReaction>
</comment>
<comment type="pathway">
    <text evidence="1">Lipid metabolism.</text>
</comment>
<feature type="active site" description="Proton acceptor; for dehydratase activity" evidence="64">
    <location>
        <position position="878"/>
    </location>
</feature>
<dbReference type="GO" id="GO:0031177">
    <property type="term" value="F:phosphopantetheine binding"/>
    <property type="evidence" value="ECO:0007669"/>
    <property type="project" value="InterPro"/>
</dbReference>
<dbReference type="FunFam" id="3.40.50.720:FF:000209">
    <property type="entry name" value="Polyketide synthase Pks12"/>
    <property type="match status" value="1"/>
</dbReference>
<comment type="catalytic activity">
    <reaction evidence="38">
        <text>tetradecanoyl-[ACP] + malonyl-[ACP] + H(+) = 3-oxohexadecanoyl-[ACP] + holo-[ACP] + CO2</text>
        <dbReference type="Rhea" id="RHEA:41900"/>
        <dbReference type="Rhea" id="RHEA-COMP:9623"/>
        <dbReference type="Rhea" id="RHEA-COMP:9648"/>
        <dbReference type="Rhea" id="RHEA-COMP:9649"/>
        <dbReference type="Rhea" id="RHEA-COMP:9685"/>
        <dbReference type="ChEBI" id="CHEBI:15378"/>
        <dbReference type="ChEBI" id="CHEBI:16526"/>
        <dbReference type="ChEBI" id="CHEBI:64479"/>
        <dbReference type="ChEBI" id="CHEBI:78449"/>
        <dbReference type="ChEBI" id="CHEBI:78477"/>
        <dbReference type="ChEBI" id="CHEBI:78478"/>
    </reaction>
    <physiologicalReaction direction="left-to-right" evidence="38">
        <dbReference type="Rhea" id="RHEA:41901"/>
    </physiologicalReaction>
</comment>
<dbReference type="InterPro" id="IPR016036">
    <property type="entry name" value="Malonyl_transacylase_ACP-bd"/>
</dbReference>
<keyword evidence="14" id="KW-0276">Fatty acid metabolism</keyword>
<dbReference type="InterPro" id="IPR036736">
    <property type="entry name" value="ACP-like_sf"/>
</dbReference>
<evidence type="ECO:0000256" key="46">
    <source>
        <dbReference type="ARBA" id="ARBA00048281"/>
    </source>
</evidence>
<dbReference type="Gene3D" id="3.40.50.720">
    <property type="entry name" value="NAD(P)-binding Rossmann-like Domain"/>
    <property type="match status" value="1"/>
</dbReference>
<dbReference type="CDD" id="cd00833">
    <property type="entry name" value="PKS"/>
    <property type="match status" value="1"/>
</dbReference>
<evidence type="ECO:0000259" key="68">
    <source>
        <dbReference type="PROSITE" id="PS52019"/>
    </source>
</evidence>
<evidence type="ECO:0000313" key="70">
    <source>
        <dbReference type="Proteomes" id="UP001054837"/>
    </source>
</evidence>
<dbReference type="Pfam" id="PF08659">
    <property type="entry name" value="KR"/>
    <property type="match status" value="1"/>
</dbReference>
<dbReference type="InterPro" id="IPR014031">
    <property type="entry name" value="Ketoacyl_synth_C"/>
</dbReference>
<comment type="catalytic activity">
    <reaction evidence="40">
        <text>dodecanoyl-[ACP] + malonyl-[ACP] + H(+) = 3-oxotetradecanoyl-[ACP] + holo-[ACP] + CO2</text>
        <dbReference type="Rhea" id="RHEA:41884"/>
        <dbReference type="Rhea" id="RHEA-COMP:9623"/>
        <dbReference type="Rhea" id="RHEA-COMP:9644"/>
        <dbReference type="Rhea" id="RHEA-COMP:9645"/>
        <dbReference type="Rhea" id="RHEA-COMP:9685"/>
        <dbReference type="ChEBI" id="CHEBI:15378"/>
        <dbReference type="ChEBI" id="CHEBI:16526"/>
        <dbReference type="ChEBI" id="CHEBI:64479"/>
        <dbReference type="ChEBI" id="CHEBI:65264"/>
        <dbReference type="ChEBI" id="CHEBI:78449"/>
        <dbReference type="ChEBI" id="CHEBI:78473"/>
    </reaction>
    <physiologicalReaction direction="left-to-right" evidence="40">
        <dbReference type="Rhea" id="RHEA:41885"/>
    </physiologicalReaction>
</comment>
<keyword evidence="19" id="KW-0520">NAD</keyword>
<name>A0AAV4VPM4_9ARAC</name>
<keyword evidence="12" id="KW-0702">S-nitrosylation</keyword>
<dbReference type="Pfam" id="PF02801">
    <property type="entry name" value="Ketoacyl-synt_C"/>
    <property type="match status" value="1"/>
</dbReference>
<comment type="catalytic activity">
    <reaction evidence="26">
        <text>(3R)-hydroxydecanoyl-[ACP] = (2E)-decenoyl-[ACP] + H2O</text>
        <dbReference type="Rhea" id="RHEA:41860"/>
        <dbReference type="Rhea" id="RHEA-COMP:9638"/>
        <dbReference type="Rhea" id="RHEA-COMP:9639"/>
        <dbReference type="ChEBI" id="CHEBI:15377"/>
        <dbReference type="ChEBI" id="CHEBI:78466"/>
        <dbReference type="ChEBI" id="CHEBI:78467"/>
    </reaction>
    <physiologicalReaction direction="left-to-right" evidence="26">
        <dbReference type="Rhea" id="RHEA:41861"/>
    </physiologicalReaction>
</comment>
<reference evidence="69 70" key="1">
    <citation type="submission" date="2021-06" db="EMBL/GenBank/DDBJ databases">
        <title>Caerostris darwini draft genome.</title>
        <authorList>
            <person name="Kono N."/>
            <person name="Arakawa K."/>
        </authorList>
    </citation>
    <scope>NUCLEOTIDE SEQUENCE [LARGE SCALE GENOMIC DNA]</scope>
</reference>
<comment type="catalytic activity">
    <reaction evidence="59">
        <text>3-oxohexadecanoyl-[ACP] + NADPH + H(+) = (3R)-hydroxyhexadecanoyl-[ACP] + NADP(+)</text>
        <dbReference type="Rhea" id="RHEA:41904"/>
        <dbReference type="Rhea" id="RHEA-COMP:9649"/>
        <dbReference type="Rhea" id="RHEA-COMP:9650"/>
        <dbReference type="ChEBI" id="CHEBI:15378"/>
        <dbReference type="ChEBI" id="CHEBI:57783"/>
        <dbReference type="ChEBI" id="CHEBI:58349"/>
        <dbReference type="ChEBI" id="CHEBI:78478"/>
        <dbReference type="ChEBI" id="CHEBI:78480"/>
    </reaction>
    <physiologicalReaction direction="left-to-right" evidence="59">
        <dbReference type="Rhea" id="RHEA:41905"/>
    </physiologicalReaction>
</comment>
<comment type="catalytic activity">
    <reaction evidence="23">
        <text>(3R)-hydroxyoctanoyl-[ACP] = (2E)-octenoyl-[ACP] + H2O</text>
        <dbReference type="Rhea" id="RHEA:41844"/>
        <dbReference type="Rhea" id="RHEA-COMP:9634"/>
        <dbReference type="Rhea" id="RHEA-COMP:9635"/>
        <dbReference type="ChEBI" id="CHEBI:15377"/>
        <dbReference type="ChEBI" id="CHEBI:78461"/>
        <dbReference type="ChEBI" id="CHEBI:78462"/>
    </reaction>
    <physiologicalReaction direction="left-to-right" evidence="23">
        <dbReference type="Rhea" id="RHEA:41845"/>
    </physiologicalReaction>
</comment>
<dbReference type="Pfam" id="PF00975">
    <property type="entry name" value="Thioesterase"/>
    <property type="match status" value="1"/>
</dbReference>
<evidence type="ECO:0000256" key="18">
    <source>
        <dbReference type="ARBA" id="ARBA00023002"/>
    </source>
</evidence>
<evidence type="ECO:0000259" key="66">
    <source>
        <dbReference type="PROSITE" id="PS50075"/>
    </source>
</evidence>
<comment type="catalytic activity">
    <reaction evidence="58">
        <text>3-oxododecanoyl-[ACP] + NADPH + H(+) = (3R)-hydroxydodecanoyl-[ACP] + NADP(+)</text>
        <dbReference type="Rhea" id="RHEA:41872"/>
        <dbReference type="Rhea" id="RHEA-COMP:9641"/>
        <dbReference type="Rhea" id="RHEA-COMP:9642"/>
        <dbReference type="ChEBI" id="CHEBI:15378"/>
        <dbReference type="ChEBI" id="CHEBI:57783"/>
        <dbReference type="ChEBI" id="CHEBI:58349"/>
        <dbReference type="ChEBI" id="CHEBI:78469"/>
        <dbReference type="ChEBI" id="CHEBI:78470"/>
    </reaction>
    <physiologicalReaction direction="left-to-right" evidence="58">
        <dbReference type="Rhea" id="RHEA:41873"/>
    </physiologicalReaction>
</comment>
<dbReference type="FunFam" id="1.10.1200.10:FF:000013">
    <property type="entry name" value="Fatty acid synthase"/>
    <property type="match status" value="1"/>
</dbReference>